<dbReference type="Pfam" id="PF01527">
    <property type="entry name" value="HTH_Tnp_1"/>
    <property type="match status" value="1"/>
</dbReference>
<accession>A0A382BKI2</accession>
<dbReference type="GO" id="GO:0003677">
    <property type="term" value="F:DNA binding"/>
    <property type="evidence" value="ECO:0007669"/>
    <property type="project" value="InterPro"/>
</dbReference>
<gene>
    <name evidence="1" type="ORF">METZ01_LOCUS166517</name>
</gene>
<sequence>MTRKRFSEEAALDLLRQIDLDLASGSTVETAIRTAGISEATYYKWRKLYGGMGKSQLRELKAMEKENARLKRIVAELELDKLILKESLDYLKPKV</sequence>
<dbReference type="InterPro" id="IPR009057">
    <property type="entry name" value="Homeodomain-like_sf"/>
</dbReference>
<dbReference type="InterPro" id="IPR002514">
    <property type="entry name" value="Transposase_8"/>
</dbReference>
<dbReference type="PANTHER" id="PTHR33609">
    <property type="entry name" value="LOW CALCIUM RESPONSE LOCUS PROTEIN S"/>
    <property type="match status" value="1"/>
</dbReference>
<dbReference type="AlphaFoldDB" id="A0A382BKI2"/>
<name>A0A382BKI2_9ZZZZ</name>
<dbReference type="GO" id="GO:0006313">
    <property type="term" value="P:DNA transposition"/>
    <property type="evidence" value="ECO:0007669"/>
    <property type="project" value="InterPro"/>
</dbReference>
<evidence type="ECO:0008006" key="2">
    <source>
        <dbReference type="Google" id="ProtNLM"/>
    </source>
</evidence>
<dbReference type="EMBL" id="UINC01029992">
    <property type="protein sequence ID" value="SVB13663.1"/>
    <property type="molecule type" value="Genomic_DNA"/>
</dbReference>
<organism evidence="1">
    <name type="scientific">marine metagenome</name>
    <dbReference type="NCBI Taxonomy" id="408172"/>
    <lineage>
        <taxon>unclassified sequences</taxon>
        <taxon>metagenomes</taxon>
        <taxon>ecological metagenomes</taxon>
    </lineage>
</organism>
<dbReference type="InterPro" id="IPR052546">
    <property type="entry name" value="Transposase_8_domain"/>
</dbReference>
<dbReference type="PANTHER" id="PTHR33609:SF1">
    <property type="entry name" value="TRANSPOSASE"/>
    <property type="match status" value="1"/>
</dbReference>
<dbReference type="SUPFAM" id="SSF46689">
    <property type="entry name" value="Homeodomain-like"/>
    <property type="match status" value="1"/>
</dbReference>
<reference evidence="1" key="1">
    <citation type="submission" date="2018-05" db="EMBL/GenBank/DDBJ databases">
        <authorList>
            <person name="Lanie J.A."/>
            <person name="Ng W.-L."/>
            <person name="Kazmierczak K.M."/>
            <person name="Andrzejewski T.M."/>
            <person name="Davidsen T.M."/>
            <person name="Wayne K.J."/>
            <person name="Tettelin H."/>
            <person name="Glass J.I."/>
            <person name="Rusch D."/>
            <person name="Podicherti R."/>
            <person name="Tsui H.-C.T."/>
            <person name="Winkler M.E."/>
        </authorList>
    </citation>
    <scope>NUCLEOTIDE SEQUENCE</scope>
</reference>
<proteinExistence type="predicted"/>
<protein>
    <recommendedName>
        <fullName evidence="2">Transposase</fullName>
    </recommendedName>
</protein>
<dbReference type="GO" id="GO:0004803">
    <property type="term" value="F:transposase activity"/>
    <property type="evidence" value="ECO:0007669"/>
    <property type="project" value="InterPro"/>
</dbReference>
<evidence type="ECO:0000313" key="1">
    <source>
        <dbReference type="EMBL" id="SVB13663.1"/>
    </source>
</evidence>